<evidence type="ECO:0000313" key="3">
    <source>
        <dbReference type="Proteomes" id="UP000193144"/>
    </source>
</evidence>
<dbReference type="Proteomes" id="UP000193144">
    <property type="component" value="Unassembled WGS sequence"/>
</dbReference>
<accession>A0A1Y2AB20</accession>
<comment type="caution">
    <text evidence="2">The sequence shown here is derived from an EMBL/GenBank/DDBJ whole genome shotgun (WGS) entry which is preliminary data.</text>
</comment>
<reference evidence="2 3" key="1">
    <citation type="submission" date="2016-07" db="EMBL/GenBank/DDBJ databases">
        <title>Pervasive Adenine N6-methylation of Active Genes in Fungi.</title>
        <authorList>
            <consortium name="DOE Joint Genome Institute"/>
            <person name="Mondo S.J."/>
            <person name="Dannebaum R.O."/>
            <person name="Kuo R.C."/>
            <person name="Labutti K."/>
            <person name="Haridas S."/>
            <person name="Kuo A."/>
            <person name="Salamov A."/>
            <person name="Ahrendt S.R."/>
            <person name="Lipzen A."/>
            <person name="Sullivan W."/>
            <person name="Andreopoulos W.B."/>
            <person name="Clum A."/>
            <person name="Lindquist E."/>
            <person name="Daum C."/>
            <person name="Ramamoorthy G.K."/>
            <person name="Gryganskyi A."/>
            <person name="Culley D."/>
            <person name="Magnuson J.K."/>
            <person name="James T.Y."/>
            <person name="O'Malley M.A."/>
            <person name="Stajich J.E."/>
            <person name="Spatafora J.W."/>
            <person name="Visel A."/>
            <person name="Grigoriev I.V."/>
        </authorList>
    </citation>
    <scope>NUCLEOTIDE SEQUENCE [LARGE SCALE GENOMIC DNA]</scope>
    <source>
        <strain evidence="2 3">CBS 115471</strain>
    </source>
</reference>
<organism evidence="2 3">
    <name type="scientific">Clohesyomyces aquaticus</name>
    <dbReference type="NCBI Taxonomy" id="1231657"/>
    <lineage>
        <taxon>Eukaryota</taxon>
        <taxon>Fungi</taxon>
        <taxon>Dikarya</taxon>
        <taxon>Ascomycota</taxon>
        <taxon>Pezizomycotina</taxon>
        <taxon>Dothideomycetes</taxon>
        <taxon>Pleosporomycetidae</taxon>
        <taxon>Pleosporales</taxon>
        <taxon>Lindgomycetaceae</taxon>
        <taxon>Clohesyomyces</taxon>
    </lineage>
</organism>
<evidence type="ECO:0000313" key="2">
    <source>
        <dbReference type="EMBL" id="ORY19749.1"/>
    </source>
</evidence>
<evidence type="ECO:0000256" key="1">
    <source>
        <dbReference type="SAM" id="MobiDB-lite"/>
    </source>
</evidence>
<keyword evidence="3" id="KW-1185">Reference proteome</keyword>
<gene>
    <name evidence="2" type="ORF">BCR34DRAFT_659478</name>
</gene>
<name>A0A1Y2AB20_9PLEO</name>
<sequence length="212" mass="23528">MKPVISMRGKGTAVGSSRPVPSTWRCRSPRVTWCQRACAIPEQRRRKTIAPIAPTATAPTLPFKASTLPTVQAARMLVPLSAYPLQRPSREKTVPQLRRELAISILRKIAFGLDNDSGCHQQWSRRRGRPSWSLAIQSFSGGSPEWSKDVPLPQQNPGLWRIFRGGSVGALLADVQSRRCLLAAFLGSLVRYMIGQRTRKRGLTCWGSISAR</sequence>
<dbReference type="EMBL" id="MCFA01000001">
    <property type="protein sequence ID" value="ORY19749.1"/>
    <property type="molecule type" value="Genomic_DNA"/>
</dbReference>
<dbReference type="AlphaFoldDB" id="A0A1Y2AB20"/>
<protein>
    <submittedName>
        <fullName evidence="2">Uncharacterized protein</fullName>
    </submittedName>
</protein>
<proteinExistence type="predicted"/>
<feature type="region of interest" description="Disordered" evidence="1">
    <location>
        <begin position="1"/>
        <end position="21"/>
    </location>
</feature>